<dbReference type="EMBL" id="FNFK01000048">
    <property type="protein sequence ID" value="SDK66364.1"/>
    <property type="molecule type" value="Genomic_DNA"/>
</dbReference>
<dbReference type="OrthoDB" id="9785707at2"/>
<dbReference type="RefSeq" id="WP_091268309.1">
    <property type="nucleotide sequence ID" value="NZ_FNFK01000048.1"/>
</dbReference>
<dbReference type="Gene3D" id="3.40.50.450">
    <property type="match status" value="1"/>
</dbReference>
<proteinExistence type="inferred from homology"/>
<evidence type="ECO:0000313" key="3">
    <source>
        <dbReference type="EMBL" id="SDK66364.1"/>
    </source>
</evidence>
<dbReference type="Pfam" id="PF02481">
    <property type="entry name" value="DNA_processg_A"/>
    <property type="match status" value="1"/>
</dbReference>
<evidence type="ECO:0000313" key="4">
    <source>
        <dbReference type="Proteomes" id="UP000199433"/>
    </source>
</evidence>
<keyword evidence="4" id="KW-1185">Reference proteome</keyword>
<accession>A0A1G9DRC8</accession>
<dbReference type="AlphaFoldDB" id="A0A1G9DRC8"/>
<organism evidence="3 4">
    <name type="scientific">Alkalibacterium thalassium</name>
    <dbReference type="NCBI Taxonomy" id="426701"/>
    <lineage>
        <taxon>Bacteria</taxon>
        <taxon>Bacillati</taxon>
        <taxon>Bacillota</taxon>
        <taxon>Bacilli</taxon>
        <taxon>Lactobacillales</taxon>
        <taxon>Carnobacteriaceae</taxon>
        <taxon>Alkalibacterium</taxon>
    </lineage>
</organism>
<dbReference type="STRING" id="426701.SAMN04488098_104810"/>
<feature type="domain" description="Smf/DprA SLOG" evidence="2">
    <location>
        <begin position="80"/>
        <end position="287"/>
    </location>
</feature>
<reference evidence="4" key="1">
    <citation type="submission" date="2016-10" db="EMBL/GenBank/DDBJ databases">
        <authorList>
            <person name="Varghese N."/>
            <person name="Submissions S."/>
        </authorList>
    </citation>
    <scope>NUCLEOTIDE SEQUENCE [LARGE SCALE GENOMIC DNA]</scope>
    <source>
        <strain evidence="4">DSM 19181</strain>
    </source>
</reference>
<dbReference type="PANTHER" id="PTHR43022:SF1">
    <property type="entry name" value="PROTEIN SMF"/>
    <property type="match status" value="1"/>
</dbReference>
<sequence>MIIDPKDRLLFSLAHCPFLTLSEKWQLAAERIPELNKFEWVGKKRRTVSENKRASFLRYARDLPIMQLNDRYKASSVYLLSILSSDYPYNLKEIFDPPLVLFCKGDRSLLSGRLLGIVGARDSTAYASRVLEILIPDLSKAGITVVSGLAKGVDVAAHSLTMTANGKTVGVVGTGLDRAYPANNRTVQNKMGEEQLVISEYPFGTPPRKYHFPARNRIIAGLSRGILVVEAKSRSGSLITARLALEEGRDVFAVPGSVLSELSVGCNELIRSGAISCLKSSDILEEWDTY</sequence>
<evidence type="ECO:0000256" key="1">
    <source>
        <dbReference type="ARBA" id="ARBA00006525"/>
    </source>
</evidence>
<protein>
    <submittedName>
        <fullName evidence="3">DNA processing protein</fullName>
    </submittedName>
</protein>
<dbReference type="InterPro" id="IPR057666">
    <property type="entry name" value="DrpA_SLOG"/>
</dbReference>
<dbReference type="GO" id="GO:0009294">
    <property type="term" value="P:DNA-mediated transformation"/>
    <property type="evidence" value="ECO:0007669"/>
    <property type="project" value="InterPro"/>
</dbReference>
<dbReference type="Proteomes" id="UP000199433">
    <property type="component" value="Unassembled WGS sequence"/>
</dbReference>
<name>A0A1G9DRC8_9LACT</name>
<dbReference type="SUPFAM" id="SSF102405">
    <property type="entry name" value="MCP/YpsA-like"/>
    <property type="match status" value="1"/>
</dbReference>
<gene>
    <name evidence="3" type="ORF">SAMN04488098_104810</name>
</gene>
<dbReference type="NCBIfam" id="TIGR00732">
    <property type="entry name" value="dprA"/>
    <property type="match status" value="1"/>
</dbReference>
<evidence type="ECO:0000259" key="2">
    <source>
        <dbReference type="Pfam" id="PF02481"/>
    </source>
</evidence>
<comment type="similarity">
    <text evidence="1">Belongs to the DprA/Smf family.</text>
</comment>
<dbReference type="PANTHER" id="PTHR43022">
    <property type="entry name" value="PROTEIN SMF"/>
    <property type="match status" value="1"/>
</dbReference>
<dbReference type="InterPro" id="IPR003488">
    <property type="entry name" value="DprA"/>
</dbReference>